<evidence type="ECO:0000256" key="1">
    <source>
        <dbReference type="SAM" id="SignalP"/>
    </source>
</evidence>
<reference evidence="2" key="2">
    <citation type="submission" date="2020-09" db="EMBL/GenBank/DDBJ databases">
        <authorList>
            <person name="Sun Q."/>
            <person name="Zhou Y."/>
        </authorList>
    </citation>
    <scope>NUCLEOTIDE SEQUENCE</scope>
    <source>
        <strain evidence="2">CGMCC 1.12919</strain>
    </source>
</reference>
<organism evidence="2 3">
    <name type="scientific">Chelatococcus reniformis</name>
    <dbReference type="NCBI Taxonomy" id="1494448"/>
    <lineage>
        <taxon>Bacteria</taxon>
        <taxon>Pseudomonadati</taxon>
        <taxon>Pseudomonadota</taxon>
        <taxon>Alphaproteobacteria</taxon>
        <taxon>Hyphomicrobiales</taxon>
        <taxon>Chelatococcaceae</taxon>
        <taxon>Chelatococcus</taxon>
    </lineage>
</organism>
<dbReference type="EMBL" id="BMGG01000006">
    <property type="protein sequence ID" value="GGC73620.1"/>
    <property type="molecule type" value="Genomic_DNA"/>
</dbReference>
<feature type="chain" id="PRO_5037042950" description="PepSY domain-containing protein" evidence="1">
    <location>
        <begin position="27"/>
        <end position="113"/>
    </location>
</feature>
<accession>A0A916UHL1</accession>
<proteinExistence type="predicted"/>
<dbReference type="Proteomes" id="UP000637002">
    <property type="component" value="Unassembled WGS sequence"/>
</dbReference>
<dbReference type="AlphaFoldDB" id="A0A916UHL1"/>
<comment type="caution">
    <text evidence="2">The sequence shown here is derived from an EMBL/GenBank/DDBJ whole genome shotgun (WGS) entry which is preliminary data.</text>
</comment>
<evidence type="ECO:0008006" key="4">
    <source>
        <dbReference type="Google" id="ProtNLM"/>
    </source>
</evidence>
<feature type="signal peptide" evidence="1">
    <location>
        <begin position="1"/>
        <end position="26"/>
    </location>
</feature>
<keyword evidence="1" id="KW-0732">Signal</keyword>
<evidence type="ECO:0000313" key="3">
    <source>
        <dbReference type="Proteomes" id="UP000637002"/>
    </source>
</evidence>
<reference evidence="2" key="1">
    <citation type="journal article" date="2014" name="Int. J. Syst. Evol. Microbiol.">
        <title>Complete genome sequence of Corynebacterium casei LMG S-19264T (=DSM 44701T), isolated from a smear-ripened cheese.</title>
        <authorList>
            <consortium name="US DOE Joint Genome Institute (JGI-PGF)"/>
            <person name="Walter F."/>
            <person name="Albersmeier A."/>
            <person name="Kalinowski J."/>
            <person name="Ruckert C."/>
        </authorList>
    </citation>
    <scope>NUCLEOTIDE SEQUENCE</scope>
    <source>
        <strain evidence="2">CGMCC 1.12919</strain>
    </source>
</reference>
<dbReference type="RefSeq" id="WP_188610472.1">
    <property type="nucleotide sequence ID" value="NZ_BMGG01000006.1"/>
</dbReference>
<name>A0A916UHL1_9HYPH</name>
<sequence>MFVHVSLTARLAIAALLLAGWPAAGAAEDGDREVCFSQGEMRELEAQKTIIPSIAAVRAARSAAGSGKVVRAALCRRGGDYYYKLSVLRRDGRVLRVTVDGRSGKVETGRQPN</sequence>
<protein>
    <recommendedName>
        <fullName evidence="4">PepSY domain-containing protein</fullName>
    </recommendedName>
</protein>
<gene>
    <name evidence="2" type="ORF">GCM10010994_34990</name>
</gene>
<evidence type="ECO:0000313" key="2">
    <source>
        <dbReference type="EMBL" id="GGC73620.1"/>
    </source>
</evidence>
<keyword evidence="3" id="KW-1185">Reference proteome</keyword>